<feature type="domain" description="FHA" evidence="2">
    <location>
        <begin position="62"/>
        <end position="111"/>
    </location>
</feature>
<dbReference type="InterPro" id="IPR050697">
    <property type="entry name" value="Adenylyl/Guanylyl_Cyclase_3/4"/>
</dbReference>
<dbReference type="InterPro" id="IPR001054">
    <property type="entry name" value="A/G_cyclase"/>
</dbReference>
<reference evidence="4 5" key="1">
    <citation type="submission" date="2009-11" db="EMBL/GenBank/DDBJ databases">
        <title>Annotation of Allomyces macrogynus ATCC 38327.</title>
        <authorList>
            <consortium name="The Broad Institute Genome Sequencing Platform"/>
            <person name="Russ C."/>
            <person name="Cuomo C."/>
            <person name="Burger G."/>
            <person name="Gray M.W."/>
            <person name="Holland P.W.H."/>
            <person name="King N."/>
            <person name="Lang F.B.F."/>
            <person name="Roger A.J."/>
            <person name="Ruiz-Trillo I."/>
            <person name="Young S.K."/>
            <person name="Zeng Q."/>
            <person name="Gargeya S."/>
            <person name="Fitzgerald M."/>
            <person name="Haas B."/>
            <person name="Abouelleil A."/>
            <person name="Alvarado L."/>
            <person name="Arachchi H.M."/>
            <person name="Berlin A."/>
            <person name="Chapman S.B."/>
            <person name="Gearin G."/>
            <person name="Goldberg J."/>
            <person name="Griggs A."/>
            <person name="Gujja S."/>
            <person name="Hansen M."/>
            <person name="Heiman D."/>
            <person name="Howarth C."/>
            <person name="Larimer J."/>
            <person name="Lui A."/>
            <person name="MacDonald P.J.P."/>
            <person name="McCowen C."/>
            <person name="Montmayeur A."/>
            <person name="Murphy C."/>
            <person name="Neiman D."/>
            <person name="Pearson M."/>
            <person name="Priest M."/>
            <person name="Roberts A."/>
            <person name="Saif S."/>
            <person name="Shea T."/>
            <person name="Sisk P."/>
            <person name="Stolte C."/>
            <person name="Sykes S."/>
            <person name="Wortman J."/>
            <person name="Nusbaum C."/>
            <person name="Birren B."/>
        </authorList>
    </citation>
    <scope>NUCLEOTIDE SEQUENCE [LARGE SCALE GENOMIC DNA]</scope>
    <source>
        <strain evidence="4 5">ATCC 38327</strain>
    </source>
</reference>
<dbReference type="SUPFAM" id="SSF49879">
    <property type="entry name" value="SMAD/FHA domain"/>
    <property type="match status" value="1"/>
</dbReference>
<dbReference type="PANTHER" id="PTHR43081:SF1">
    <property type="entry name" value="ADENYLATE CYCLASE, TERMINAL-DIFFERENTIATION SPECIFIC"/>
    <property type="match status" value="1"/>
</dbReference>
<dbReference type="OMA" id="CIMAFFG"/>
<sequence>MLDEVRAASRFGPPTRPPRPGRRPSGRSGDWPAPTPAVPAAQLVYTTSHGGRTVYQLTGSSTRIGRKDDNEIVLSCAKISKHHAVIDRDDHGYWLRDRNSSNGVKLNDVYISQAVPLTDGDKIQVGSIYLYFQYVNGPAARAAATPMTAAAPVTAPSASAATATDPATAAHQDESSLQDNMENVRLVTILPNEDKGNESVTIHDRKPAVERPDFPVVSEIHDIETLKEDYEKLRLAYELSKLSYTSNIDEHFKHMLDLMFSVLPVDRGVVLLVDRKAGMLSASQVKLRQGTGQERRHILLSNTILNKVYKSRKTYVTTDAIEDPYLGKSKSIAKGQIRSVICVPVIAHEEVLGIVHLDSRDRINTFAEKDLKLVTTIINQTALQIENSILFAKLQTETRVTEQLKRFLPPPVVKQMVQQQKAISKGGRELTATIVFADIRGFTALSEKASPAEVFDLLNDYFERLVQIVFKYNGVVDKFIGDALMCAFGTLVDDVHADPRPAVLNSVHAALEFKTAIDALNRDRQRAGKVPIAVGIGLNTGTLISGFMGSSQRLEFTCIGDTVNLASRLCSAAAPDQVLISGETAAYIKGKIDLRYVESRQFKGKEQATNVYEVLGVLGDGMMDQVSELSQQTNSSANSGVAAAAAAATATVPA</sequence>
<dbReference type="Pfam" id="PF13185">
    <property type="entry name" value="GAF_2"/>
    <property type="match status" value="1"/>
</dbReference>
<dbReference type="Proteomes" id="UP000054350">
    <property type="component" value="Unassembled WGS sequence"/>
</dbReference>
<dbReference type="EMBL" id="GG745339">
    <property type="protein sequence ID" value="KNE62224.1"/>
    <property type="molecule type" value="Genomic_DNA"/>
</dbReference>
<dbReference type="Pfam" id="PF00211">
    <property type="entry name" value="Guanylate_cyc"/>
    <property type="match status" value="1"/>
</dbReference>
<dbReference type="Gene3D" id="3.30.70.1230">
    <property type="entry name" value="Nucleotide cyclase"/>
    <property type="match status" value="1"/>
</dbReference>
<name>A0A0L0SIE8_ALLM3</name>
<evidence type="ECO:0000259" key="3">
    <source>
        <dbReference type="PROSITE" id="PS50125"/>
    </source>
</evidence>
<dbReference type="InterPro" id="IPR003018">
    <property type="entry name" value="GAF"/>
</dbReference>
<evidence type="ECO:0000259" key="2">
    <source>
        <dbReference type="PROSITE" id="PS50006"/>
    </source>
</evidence>
<dbReference type="CDD" id="cd07302">
    <property type="entry name" value="CHD"/>
    <property type="match status" value="1"/>
</dbReference>
<dbReference type="CDD" id="cd00060">
    <property type="entry name" value="FHA"/>
    <property type="match status" value="1"/>
</dbReference>
<dbReference type="Pfam" id="PF00498">
    <property type="entry name" value="FHA"/>
    <property type="match status" value="1"/>
</dbReference>
<evidence type="ECO:0008006" key="6">
    <source>
        <dbReference type="Google" id="ProtNLM"/>
    </source>
</evidence>
<protein>
    <recommendedName>
        <fullName evidence="6">Adenylate cyclase</fullName>
    </recommendedName>
</protein>
<dbReference type="STRING" id="578462.A0A0L0SIE8"/>
<gene>
    <name evidence="4" type="ORF">AMAG_07464</name>
</gene>
<feature type="domain" description="Guanylate cyclase" evidence="3">
    <location>
        <begin position="433"/>
        <end position="570"/>
    </location>
</feature>
<dbReference type="SUPFAM" id="SSF55073">
    <property type="entry name" value="Nucleotide cyclase"/>
    <property type="match status" value="1"/>
</dbReference>
<evidence type="ECO:0000256" key="1">
    <source>
        <dbReference type="SAM" id="MobiDB-lite"/>
    </source>
</evidence>
<dbReference type="InterPro" id="IPR000253">
    <property type="entry name" value="FHA_dom"/>
</dbReference>
<keyword evidence="5" id="KW-1185">Reference proteome</keyword>
<dbReference type="OrthoDB" id="60033at2759"/>
<dbReference type="SUPFAM" id="SSF55781">
    <property type="entry name" value="GAF domain-like"/>
    <property type="match status" value="1"/>
</dbReference>
<dbReference type="GO" id="GO:0009190">
    <property type="term" value="P:cyclic nucleotide biosynthetic process"/>
    <property type="evidence" value="ECO:0007669"/>
    <property type="project" value="InterPro"/>
</dbReference>
<dbReference type="Gene3D" id="3.30.450.40">
    <property type="match status" value="1"/>
</dbReference>
<dbReference type="SMART" id="SM00065">
    <property type="entry name" value="GAF"/>
    <property type="match status" value="1"/>
</dbReference>
<evidence type="ECO:0000313" key="4">
    <source>
        <dbReference type="EMBL" id="KNE62224.1"/>
    </source>
</evidence>
<dbReference type="eggNOG" id="KOG1023">
    <property type="taxonomic scope" value="Eukaryota"/>
</dbReference>
<feature type="region of interest" description="Disordered" evidence="1">
    <location>
        <begin position="1"/>
        <end position="37"/>
    </location>
</feature>
<dbReference type="PROSITE" id="PS50125">
    <property type="entry name" value="GUANYLATE_CYCLASE_2"/>
    <property type="match status" value="1"/>
</dbReference>
<dbReference type="InterPro" id="IPR029787">
    <property type="entry name" value="Nucleotide_cyclase"/>
</dbReference>
<dbReference type="InterPro" id="IPR008984">
    <property type="entry name" value="SMAD_FHA_dom_sf"/>
</dbReference>
<dbReference type="GO" id="GO:0035556">
    <property type="term" value="P:intracellular signal transduction"/>
    <property type="evidence" value="ECO:0007669"/>
    <property type="project" value="InterPro"/>
</dbReference>
<dbReference type="PROSITE" id="PS50006">
    <property type="entry name" value="FHA_DOMAIN"/>
    <property type="match status" value="1"/>
</dbReference>
<accession>A0A0L0SIE8</accession>
<dbReference type="Gene3D" id="2.60.200.20">
    <property type="match status" value="1"/>
</dbReference>
<dbReference type="AlphaFoldDB" id="A0A0L0SIE8"/>
<reference evidence="5" key="2">
    <citation type="submission" date="2009-11" db="EMBL/GenBank/DDBJ databases">
        <title>The Genome Sequence of Allomyces macrogynus strain ATCC 38327.</title>
        <authorList>
            <consortium name="The Broad Institute Genome Sequencing Platform"/>
            <person name="Russ C."/>
            <person name="Cuomo C."/>
            <person name="Shea T."/>
            <person name="Young S.K."/>
            <person name="Zeng Q."/>
            <person name="Koehrsen M."/>
            <person name="Haas B."/>
            <person name="Borodovsky M."/>
            <person name="Guigo R."/>
            <person name="Alvarado L."/>
            <person name="Berlin A."/>
            <person name="Borenstein D."/>
            <person name="Chen Z."/>
            <person name="Engels R."/>
            <person name="Freedman E."/>
            <person name="Gellesch M."/>
            <person name="Goldberg J."/>
            <person name="Griggs A."/>
            <person name="Gujja S."/>
            <person name="Heiman D."/>
            <person name="Hepburn T."/>
            <person name="Howarth C."/>
            <person name="Jen D."/>
            <person name="Larson L."/>
            <person name="Lewis B."/>
            <person name="Mehta T."/>
            <person name="Park D."/>
            <person name="Pearson M."/>
            <person name="Roberts A."/>
            <person name="Saif S."/>
            <person name="Shenoy N."/>
            <person name="Sisk P."/>
            <person name="Stolte C."/>
            <person name="Sykes S."/>
            <person name="Walk T."/>
            <person name="White J."/>
            <person name="Yandava C."/>
            <person name="Burger G."/>
            <person name="Gray M.W."/>
            <person name="Holland P.W.H."/>
            <person name="King N."/>
            <person name="Lang F.B.F."/>
            <person name="Roger A.J."/>
            <person name="Ruiz-Trillo I."/>
            <person name="Lander E."/>
            <person name="Nusbaum C."/>
        </authorList>
    </citation>
    <scope>NUCLEOTIDE SEQUENCE [LARGE SCALE GENOMIC DNA]</scope>
    <source>
        <strain evidence="5">ATCC 38327</strain>
    </source>
</reference>
<dbReference type="PANTHER" id="PTHR43081">
    <property type="entry name" value="ADENYLATE CYCLASE, TERMINAL-DIFFERENTIATION SPECIFIC-RELATED"/>
    <property type="match status" value="1"/>
</dbReference>
<organism evidence="4 5">
    <name type="scientific">Allomyces macrogynus (strain ATCC 38327)</name>
    <name type="common">Allomyces javanicus var. macrogynus</name>
    <dbReference type="NCBI Taxonomy" id="578462"/>
    <lineage>
        <taxon>Eukaryota</taxon>
        <taxon>Fungi</taxon>
        <taxon>Fungi incertae sedis</taxon>
        <taxon>Blastocladiomycota</taxon>
        <taxon>Blastocladiomycetes</taxon>
        <taxon>Blastocladiales</taxon>
        <taxon>Blastocladiaceae</taxon>
        <taxon>Allomyces</taxon>
    </lineage>
</organism>
<evidence type="ECO:0000313" key="5">
    <source>
        <dbReference type="Proteomes" id="UP000054350"/>
    </source>
</evidence>
<dbReference type="SMART" id="SM00044">
    <property type="entry name" value="CYCc"/>
    <property type="match status" value="1"/>
</dbReference>
<dbReference type="SMART" id="SM00240">
    <property type="entry name" value="FHA"/>
    <property type="match status" value="1"/>
</dbReference>
<dbReference type="InterPro" id="IPR029016">
    <property type="entry name" value="GAF-like_dom_sf"/>
</dbReference>
<proteinExistence type="predicted"/>
<dbReference type="VEuPathDB" id="FungiDB:AMAG_07464"/>